<name>A0A6B2L112_9EUKA</name>
<dbReference type="Pfam" id="PF01055">
    <property type="entry name" value="Glyco_hydro_31_2nd"/>
    <property type="match status" value="1"/>
</dbReference>
<evidence type="ECO:0000256" key="1">
    <source>
        <dbReference type="ARBA" id="ARBA00007806"/>
    </source>
</evidence>
<dbReference type="CDD" id="cd06597">
    <property type="entry name" value="GH31_transferase_CtsY"/>
    <property type="match status" value="1"/>
</dbReference>
<accession>A0A6B2L112</accession>
<dbReference type="PANTHER" id="PTHR43053:SF4">
    <property type="entry name" value="MYOGENESIS-REGULATING GLYCOSIDASE"/>
    <property type="match status" value="1"/>
</dbReference>
<dbReference type="AlphaFoldDB" id="A0A6B2L112"/>
<sequence length="547" mass="62142">MYPDWAHDHWVWLHTSISTQTNTLSMVHDYLARNIKVGAVDIDSQWSTGFNNFIFDTKKFPNATALVSYLHSINIRVILWATTMINTDSSNYQEGLKNNYYLNDGETIHWWHGDGSFIDYTNPDALKWWHNQMDNVINIGIDGWKCDGTDPYVFELIVPRGYSGIISEREYADLYYRDYFYYTRSKNPDALIMSRPVDSFDSIVYLSFSPRDVVFSGWVGDQDPTFDGLQTALDNMIESAFGNYVNFGSDIGGYRSSVPRTQEVFLRWAQLGAFLPLMENGGGGNHFPWLFDTGNSTQTTDIYRNFVNIHVSLKPYFLSAGSSAFESGVSVIDPIAEFIFPGHSWDYMLWKDLFIAPIVATGNSREIDFPEGNDWIYWFNTSQIYKGGSSQTLDIPLAEFPAFHRVGSMLPLQVDTEGDHGDELSDGYLTVLVNPLVGRKEEVAVRRWKKDTIELEYSWDQQDGFKFTASAADQGIILLIDGVKGCPEVVLDVVYQVKVQRYNTKQELHANGGGYVCHNNKLFVSTGEESTYGVHIQIPSLSTIHQN</sequence>
<feature type="domain" description="Glycoside hydrolase family 31 TIM barrel" evidence="5">
    <location>
        <begin position="1"/>
        <end position="319"/>
    </location>
</feature>
<evidence type="ECO:0000259" key="6">
    <source>
        <dbReference type="Pfam" id="PF21365"/>
    </source>
</evidence>
<dbReference type="InterPro" id="IPR000322">
    <property type="entry name" value="Glyco_hydro_31_TIM"/>
</dbReference>
<protein>
    <recommendedName>
        <fullName evidence="8">DUF5110 domain-containing protein</fullName>
    </recommendedName>
</protein>
<dbReference type="InterPro" id="IPR048395">
    <property type="entry name" value="Glyco_hydro_31_C"/>
</dbReference>
<dbReference type="GO" id="GO:0004553">
    <property type="term" value="F:hydrolase activity, hydrolyzing O-glycosyl compounds"/>
    <property type="evidence" value="ECO:0007669"/>
    <property type="project" value="InterPro"/>
</dbReference>
<dbReference type="SUPFAM" id="SSF51011">
    <property type="entry name" value="Glycosyl hydrolase domain"/>
    <property type="match status" value="1"/>
</dbReference>
<reference evidence="7" key="1">
    <citation type="journal article" date="2020" name="J. Eukaryot. Microbiol.">
        <title>De novo Sequencing, Assembly and Annotation of the Transcriptome for the Free-Living Testate Amoeba Arcella intermedia.</title>
        <authorList>
            <person name="Ribeiro G.M."/>
            <person name="Porfirio-Sousa A.L."/>
            <person name="Maurer-Alcala X.X."/>
            <person name="Katz L.A."/>
            <person name="Lahr D.J.G."/>
        </authorList>
    </citation>
    <scope>NUCLEOTIDE SEQUENCE</scope>
</reference>
<evidence type="ECO:0000259" key="5">
    <source>
        <dbReference type="Pfam" id="PF01055"/>
    </source>
</evidence>
<evidence type="ECO:0000256" key="4">
    <source>
        <dbReference type="RuleBase" id="RU361185"/>
    </source>
</evidence>
<dbReference type="Gene3D" id="2.60.40.4040">
    <property type="match status" value="1"/>
</dbReference>
<dbReference type="GO" id="GO:0005975">
    <property type="term" value="P:carbohydrate metabolic process"/>
    <property type="evidence" value="ECO:0007669"/>
    <property type="project" value="InterPro"/>
</dbReference>
<keyword evidence="3 4" id="KW-0326">Glycosidase</keyword>
<feature type="domain" description="Glycosyl hydrolase family 31 C-terminal" evidence="6">
    <location>
        <begin position="346"/>
        <end position="410"/>
    </location>
</feature>
<comment type="similarity">
    <text evidence="1 4">Belongs to the glycosyl hydrolase 31 family.</text>
</comment>
<dbReference type="InterPro" id="IPR017853">
    <property type="entry name" value="GH"/>
</dbReference>
<dbReference type="PANTHER" id="PTHR43053">
    <property type="entry name" value="GLYCOSIDASE FAMILY 31"/>
    <property type="match status" value="1"/>
</dbReference>
<dbReference type="InterPro" id="IPR050985">
    <property type="entry name" value="Alpha-glycosidase_related"/>
</dbReference>
<dbReference type="EMBL" id="GIBP01001628">
    <property type="protein sequence ID" value="NDV30597.1"/>
    <property type="molecule type" value="Transcribed_RNA"/>
</dbReference>
<dbReference type="Pfam" id="PF21365">
    <property type="entry name" value="Glyco_hydro_31_3rd"/>
    <property type="match status" value="1"/>
</dbReference>
<proteinExistence type="inferred from homology"/>
<evidence type="ECO:0000256" key="3">
    <source>
        <dbReference type="ARBA" id="ARBA00023295"/>
    </source>
</evidence>
<keyword evidence="2 4" id="KW-0378">Hydrolase</keyword>
<evidence type="ECO:0000313" key="7">
    <source>
        <dbReference type="EMBL" id="NDV30597.1"/>
    </source>
</evidence>
<dbReference type="Gene3D" id="3.20.20.80">
    <property type="entry name" value="Glycosidases"/>
    <property type="match status" value="1"/>
</dbReference>
<dbReference type="SUPFAM" id="SSF51445">
    <property type="entry name" value="(Trans)glycosidases"/>
    <property type="match status" value="1"/>
</dbReference>
<evidence type="ECO:0008006" key="8">
    <source>
        <dbReference type="Google" id="ProtNLM"/>
    </source>
</evidence>
<evidence type="ECO:0000256" key="2">
    <source>
        <dbReference type="ARBA" id="ARBA00022801"/>
    </source>
</evidence>
<organism evidence="7">
    <name type="scientific">Arcella intermedia</name>
    <dbReference type="NCBI Taxonomy" id="1963864"/>
    <lineage>
        <taxon>Eukaryota</taxon>
        <taxon>Amoebozoa</taxon>
        <taxon>Tubulinea</taxon>
        <taxon>Elardia</taxon>
        <taxon>Arcellinida</taxon>
        <taxon>Sphaerothecina</taxon>
        <taxon>Arcellidae</taxon>
        <taxon>Arcella</taxon>
    </lineage>
</organism>